<evidence type="ECO:0000313" key="2">
    <source>
        <dbReference type="Proteomes" id="UP000320813"/>
    </source>
</evidence>
<dbReference type="Pfam" id="PF10049">
    <property type="entry name" value="DUF2283"/>
    <property type="match status" value="1"/>
</dbReference>
<protein>
    <submittedName>
        <fullName evidence="1">DUF2283 domain-containing protein</fullName>
    </submittedName>
</protein>
<proteinExistence type="predicted"/>
<gene>
    <name evidence="1" type="ORF">EVJ47_05965</name>
</gene>
<dbReference type="EMBL" id="SGBD01000003">
    <property type="protein sequence ID" value="RZD14211.1"/>
    <property type="molecule type" value="Genomic_DNA"/>
</dbReference>
<dbReference type="PANTHER" id="PTHR37029">
    <property type="entry name" value="SSR1768 PROTEIN"/>
    <property type="match status" value="1"/>
</dbReference>
<reference evidence="1 2" key="1">
    <citation type="submission" date="2019-01" db="EMBL/GenBank/DDBJ databases">
        <title>Insights into ecological role of a new deltaproteobacterial order Candidatus Sinidesulfobacterales (Sva0485) by metagenomics and metatranscriptomics.</title>
        <authorList>
            <person name="Tan S."/>
            <person name="Liu J."/>
            <person name="Fang Y."/>
            <person name="Hedlund B.P."/>
            <person name="Lian Z.H."/>
            <person name="Huang L.Y."/>
            <person name="Li J.T."/>
            <person name="Huang L.N."/>
            <person name="Li W.J."/>
            <person name="Jiang H.C."/>
            <person name="Dong H.L."/>
            <person name="Shu W.S."/>
        </authorList>
    </citation>
    <scope>NUCLEOTIDE SEQUENCE [LARGE SCALE GENOMIC DNA]</scope>
    <source>
        <strain evidence="1">AP3</strain>
    </source>
</reference>
<name>A0A519BA96_9DELT</name>
<comment type="caution">
    <text evidence="1">The sequence shown here is derived from an EMBL/GenBank/DDBJ whole genome shotgun (WGS) entry which is preliminary data.</text>
</comment>
<evidence type="ECO:0000313" key="1">
    <source>
        <dbReference type="EMBL" id="RZD14211.1"/>
    </source>
</evidence>
<dbReference type="AlphaFoldDB" id="A0A519BA96"/>
<dbReference type="Proteomes" id="UP000320813">
    <property type="component" value="Unassembled WGS sequence"/>
</dbReference>
<organism evidence="1 2">
    <name type="scientific">Candidatus Acidulodesulfobacterium ferriphilum</name>
    <dbReference type="NCBI Taxonomy" id="2597223"/>
    <lineage>
        <taxon>Bacteria</taxon>
        <taxon>Deltaproteobacteria</taxon>
        <taxon>Candidatus Acidulodesulfobacterales</taxon>
        <taxon>Candidatus Acidulodesulfobacterium</taxon>
    </lineage>
</organism>
<dbReference type="PANTHER" id="PTHR37029:SF1">
    <property type="entry name" value="SSR1768 PROTEIN"/>
    <property type="match status" value="1"/>
</dbReference>
<sequence length="74" mass="8314">MKIFYDKEVDAAYIKLSDVKPTGVIEVEGGINIDTTNKNEIVGIEILDASQKFSLESLFSCDFHENYLLDKANL</sequence>
<dbReference type="InterPro" id="IPR019270">
    <property type="entry name" value="DUF2283"/>
</dbReference>
<accession>A0A519BA96</accession>